<dbReference type="InterPro" id="IPR000198">
    <property type="entry name" value="RhoGAP_dom"/>
</dbReference>
<evidence type="ECO:0000313" key="3">
    <source>
        <dbReference type="WBParaSite" id="ECPE_0000644701-mRNA-1"/>
    </source>
</evidence>
<name>A0A183AHJ9_9TREM</name>
<dbReference type="Gene3D" id="1.10.555.10">
    <property type="entry name" value="Rho GTPase activation protein"/>
    <property type="match status" value="1"/>
</dbReference>
<organism evidence="3">
    <name type="scientific">Echinostoma caproni</name>
    <dbReference type="NCBI Taxonomy" id="27848"/>
    <lineage>
        <taxon>Eukaryota</taxon>
        <taxon>Metazoa</taxon>
        <taxon>Spiralia</taxon>
        <taxon>Lophotrochozoa</taxon>
        <taxon>Platyhelminthes</taxon>
        <taxon>Trematoda</taxon>
        <taxon>Digenea</taxon>
        <taxon>Plagiorchiida</taxon>
        <taxon>Echinostomata</taxon>
        <taxon>Echinostomatoidea</taxon>
        <taxon>Echinostomatidae</taxon>
        <taxon>Echinostoma</taxon>
    </lineage>
</organism>
<feature type="region of interest" description="Disordered" evidence="1">
    <location>
        <begin position="1"/>
        <end position="74"/>
    </location>
</feature>
<dbReference type="PROSITE" id="PS50238">
    <property type="entry name" value="RHOGAP"/>
    <property type="match status" value="1"/>
</dbReference>
<accession>A0A183AHJ9</accession>
<dbReference type="Pfam" id="PF00620">
    <property type="entry name" value="RhoGAP"/>
    <property type="match status" value="1"/>
</dbReference>
<dbReference type="AlphaFoldDB" id="A0A183AHJ9"/>
<reference evidence="3" key="1">
    <citation type="submission" date="2016-06" db="UniProtKB">
        <authorList>
            <consortium name="WormBaseParasite"/>
        </authorList>
    </citation>
    <scope>IDENTIFICATION</scope>
</reference>
<dbReference type="GO" id="GO:0005096">
    <property type="term" value="F:GTPase activator activity"/>
    <property type="evidence" value="ECO:0007669"/>
    <property type="project" value="TreeGrafter"/>
</dbReference>
<dbReference type="GO" id="GO:0007165">
    <property type="term" value="P:signal transduction"/>
    <property type="evidence" value="ECO:0007669"/>
    <property type="project" value="InterPro"/>
</dbReference>
<sequence length="577" mass="64265">LSPRSRPIARKRSPSAPRFTADYRSRRAVNDSSGSSYGSGNNGGTGRMGRSPSITGRSPDHPGRNGIEQGNMGMPDKTEMEAMLRVVNDACRFMDMIPPGSTIPTNSTDPLIWEEIKFTEHTLMLSSNSLLISEEPIQRLGTVVPVRFKQSMPLTQVWCHVMSVQPTSGSTSGSADWIKSSANILTIPKATVTRFGKLAGTTFDGLASKMNANTGDAQSDGRTPRPDDSQIVRLVWIGCPPVHNWLLQFHKDSIGDRWVTSLQETLLQNQQVLEGRSLCVKILNEVTDNQVVYKYHHVTVNTSVNELKEKALISMNIKGHHDCHMLVRYHPTADEERDFLLTDELRESQPGPVDLETFVRQLPSNDPIIPRDQLRVEFVLHARSSSSVKHGKRPRHSGMVKPSDLKKGSPSATNAARAAKNRGKMREKTKSTAQLNTINPVAAPNTFPLRGSRSMGSLNTTVKAGEIFGQVPEELWPEPCLPQSLMSLFVIVYYTGVNVEGIFRRTVVNRNICAMRDKVDENELITPSICPPILAACVLKKFFHEIPSHVLGDENWDDWMEIIRMSNFAERAKEVQR</sequence>
<dbReference type="InterPro" id="IPR008936">
    <property type="entry name" value="Rho_GTPase_activation_prot"/>
</dbReference>
<evidence type="ECO:0000256" key="1">
    <source>
        <dbReference type="SAM" id="MobiDB-lite"/>
    </source>
</evidence>
<proteinExistence type="predicted"/>
<dbReference type="WBParaSite" id="ECPE_0000644701-mRNA-1">
    <property type="protein sequence ID" value="ECPE_0000644701-mRNA-1"/>
    <property type="gene ID" value="ECPE_0000644701"/>
</dbReference>
<dbReference type="PANTHER" id="PTHR23179:SF3">
    <property type="entry name" value="RHO GTPASE-ACTIVATING PROTEIN 20"/>
    <property type="match status" value="1"/>
</dbReference>
<dbReference type="PANTHER" id="PTHR23179">
    <property type="entry name" value="T-CELL ACTIVATION RHO GTPASE ACTIVATING PROTEIN-RELATED"/>
    <property type="match status" value="1"/>
</dbReference>
<feature type="domain" description="Rho-GAP" evidence="2">
    <location>
        <begin position="456"/>
        <end position="577"/>
    </location>
</feature>
<feature type="region of interest" description="Disordered" evidence="1">
    <location>
        <begin position="385"/>
        <end position="428"/>
    </location>
</feature>
<feature type="compositionally biased region" description="Basic residues" evidence="1">
    <location>
        <begin position="389"/>
        <end position="398"/>
    </location>
</feature>
<dbReference type="SUPFAM" id="SSF48350">
    <property type="entry name" value="GTPase activation domain, GAP"/>
    <property type="match status" value="1"/>
</dbReference>
<evidence type="ECO:0000259" key="2">
    <source>
        <dbReference type="PROSITE" id="PS50238"/>
    </source>
</evidence>
<protein>
    <submittedName>
        <fullName evidence="3">Rho-GAP domain-containing protein</fullName>
    </submittedName>
</protein>